<organism evidence="2 3">
    <name type="scientific">Actinoallomurus bryophytorum</name>
    <dbReference type="NCBI Taxonomy" id="1490222"/>
    <lineage>
        <taxon>Bacteria</taxon>
        <taxon>Bacillati</taxon>
        <taxon>Actinomycetota</taxon>
        <taxon>Actinomycetes</taxon>
        <taxon>Streptosporangiales</taxon>
        <taxon>Thermomonosporaceae</taxon>
        <taxon>Actinoallomurus</taxon>
    </lineage>
</organism>
<dbReference type="Gene3D" id="1.10.10.10">
    <property type="entry name" value="Winged helix-like DNA-binding domain superfamily/Winged helix DNA-binding domain"/>
    <property type="match status" value="1"/>
</dbReference>
<dbReference type="PRINTS" id="PR00598">
    <property type="entry name" value="HTHMARR"/>
</dbReference>
<dbReference type="PANTHER" id="PTHR39515:SF2">
    <property type="entry name" value="HTH-TYPE TRANSCRIPTIONAL REGULATOR RV0880"/>
    <property type="match status" value="1"/>
</dbReference>
<keyword evidence="2" id="KW-0238">DNA-binding</keyword>
<dbReference type="AlphaFoldDB" id="A0A543CCC8"/>
<dbReference type="InterPro" id="IPR000835">
    <property type="entry name" value="HTH_MarR-typ"/>
</dbReference>
<keyword evidence="3" id="KW-1185">Reference proteome</keyword>
<proteinExistence type="predicted"/>
<protein>
    <submittedName>
        <fullName evidence="2">DNA-binding MarR family transcriptional regulator</fullName>
    </submittedName>
</protein>
<accession>A0A543CCC8</accession>
<dbReference type="GO" id="GO:0003677">
    <property type="term" value="F:DNA binding"/>
    <property type="evidence" value="ECO:0007669"/>
    <property type="project" value="UniProtKB-KW"/>
</dbReference>
<gene>
    <name evidence="2" type="ORF">FB559_0230</name>
</gene>
<evidence type="ECO:0000313" key="3">
    <source>
        <dbReference type="Proteomes" id="UP000316096"/>
    </source>
</evidence>
<dbReference type="SMART" id="SM00347">
    <property type="entry name" value="HTH_MARR"/>
    <property type="match status" value="1"/>
</dbReference>
<comment type="caution">
    <text evidence="2">The sequence shown here is derived from an EMBL/GenBank/DDBJ whole genome shotgun (WGS) entry which is preliminary data.</text>
</comment>
<dbReference type="PROSITE" id="PS50995">
    <property type="entry name" value="HTH_MARR_2"/>
    <property type="match status" value="1"/>
</dbReference>
<dbReference type="GO" id="GO:0003700">
    <property type="term" value="F:DNA-binding transcription factor activity"/>
    <property type="evidence" value="ECO:0007669"/>
    <property type="project" value="InterPro"/>
</dbReference>
<dbReference type="InterPro" id="IPR036390">
    <property type="entry name" value="WH_DNA-bd_sf"/>
</dbReference>
<evidence type="ECO:0000313" key="2">
    <source>
        <dbReference type="EMBL" id="TQL94748.1"/>
    </source>
</evidence>
<dbReference type="EMBL" id="VFOZ01000001">
    <property type="protein sequence ID" value="TQL94748.1"/>
    <property type="molecule type" value="Genomic_DNA"/>
</dbReference>
<name>A0A543CCC8_9ACTN</name>
<dbReference type="Proteomes" id="UP000316096">
    <property type="component" value="Unassembled WGS sequence"/>
</dbReference>
<dbReference type="SUPFAM" id="SSF46785">
    <property type="entry name" value="Winged helix' DNA-binding domain"/>
    <property type="match status" value="1"/>
</dbReference>
<dbReference type="Gene3D" id="1.10.287.100">
    <property type="match status" value="1"/>
</dbReference>
<dbReference type="InterPro" id="IPR036388">
    <property type="entry name" value="WH-like_DNA-bd_sf"/>
</dbReference>
<dbReference type="Pfam" id="PF01047">
    <property type="entry name" value="MarR"/>
    <property type="match status" value="1"/>
</dbReference>
<sequence length="163" mass="17773">MTEETDVTPELARNAGDLRVRMARLARRLRQEDGGHALTMSQLTALGRLVRLGPATLSELAAGERVRPQSMARAIDALETAGMVRRTPHPTDRRQNVIRLTGNGRAVIADNRLRRDAWLARAMAAALSPEERDLLTRAGGLMERLADLTEEGVPGTYVPGTGD</sequence>
<dbReference type="PANTHER" id="PTHR39515">
    <property type="entry name" value="CONSERVED PROTEIN"/>
    <property type="match status" value="1"/>
</dbReference>
<dbReference type="InterPro" id="IPR052526">
    <property type="entry name" value="HTH-type_Bedaq_tolerance"/>
</dbReference>
<evidence type="ECO:0000259" key="1">
    <source>
        <dbReference type="PROSITE" id="PS50995"/>
    </source>
</evidence>
<reference evidence="2 3" key="1">
    <citation type="submission" date="2019-06" db="EMBL/GenBank/DDBJ databases">
        <title>Sequencing the genomes of 1000 actinobacteria strains.</title>
        <authorList>
            <person name="Klenk H.-P."/>
        </authorList>
    </citation>
    <scope>NUCLEOTIDE SEQUENCE [LARGE SCALE GENOMIC DNA]</scope>
    <source>
        <strain evidence="2 3">DSM 102200</strain>
    </source>
</reference>
<feature type="domain" description="HTH marR-type" evidence="1">
    <location>
        <begin position="4"/>
        <end position="147"/>
    </location>
</feature>